<dbReference type="InterPro" id="IPR011705">
    <property type="entry name" value="BACK"/>
</dbReference>
<dbReference type="STRING" id="283909.R7V6S6"/>
<evidence type="ECO:0000256" key="1">
    <source>
        <dbReference type="ARBA" id="ARBA00022441"/>
    </source>
</evidence>
<gene>
    <name evidence="4" type="ORF">CAPTEDRAFT_104519</name>
</gene>
<dbReference type="InterPro" id="IPR017096">
    <property type="entry name" value="BTB-kelch_protein"/>
</dbReference>
<evidence type="ECO:0000313" key="4">
    <source>
        <dbReference type="EMBL" id="ELU11470.1"/>
    </source>
</evidence>
<proteinExistence type="predicted"/>
<accession>R7V6S6</accession>
<dbReference type="SUPFAM" id="SSF54695">
    <property type="entry name" value="POZ domain"/>
    <property type="match status" value="1"/>
</dbReference>
<dbReference type="Gene3D" id="2.120.10.80">
    <property type="entry name" value="Kelch-type beta propeller"/>
    <property type="match status" value="1"/>
</dbReference>
<reference evidence="4 6" key="2">
    <citation type="journal article" date="2013" name="Nature">
        <title>Insights into bilaterian evolution from three spiralian genomes.</title>
        <authorList>
            <person name="Simakov O."/>
            <person name="Marletaz F."/>
            <person name="Cho S.J."/>
            <person name="Edsinger-Gonzales E."/>
            <person name="Havlak P."/>
            <person name="Hellsten U."/>
            <person name="Kuo D.H."/>
            <person name="Larsson T."/>
            <person name="Lv J."/>
            <person name="Arendt D."/>
            <person name="Savage R."/>
            <person name="Osoegawa K."/>
            <person name="de Jong P."/>
            <person name="Grimwood J."/>
            <person name="Chapman J.A."/>
            <person name="Shapiro H."/>
            <person name="Aerts A."/>
            <person name="Otillar R.P."/>
            <person name="Terry A.Y."/>
            <person name="Boore J.L."/>
            <person name="Grigoriev I.V."/>
            <person name="Lindberg D.R."/>
            <person name="Seaver E.C."/>
            <person name="Weisblat D.A."/>
            <person name="Putnam N.H."/>
            <person name="Rokhsar D.S."/>
        </authorList>
    </citation>
    <scope>NUCLEOTIDE SEQUENCE</scope>
    <source>
        <strain evidence="4 6">I ESC-2004</strain>
    </source>
</reference>
<dbReference type="InterPro" id="IPR000210">
    <property type="entry name" value="BTB/POZ_dom"/>
</dbReference>
<reference evidence="6" key="1">
    <citation type="submission" date="2012-12" db="EMBL/GenBank/DDBJ databases">
        <authorList>
            <person name="Hellsten U."/>
            <person name="Grimwood J."/>
            <person name="Chapman J.A."/>
            <person name="Shapiro H."/>
            <person name="Aerts A."/>
            <person name="Otillar R.P."/>
            <person name="Terry A.Y."/>
            <person name="Boore J.L."/>
            <person name="Simakov O."/>
            <person name="Marletaz F."/>
            <person name="Cho S.-J."/>
            <person name="Edsinger-Gonzales E."/>
            <person name="Havlak P."/>
            <person name="Kuo D.-H."/>
            <person name="Larsson T."/>
            <person name="Lv J."/>
            <person name="Arendt D."/>
            <person name="Savage R."/>
            <person name="Osoegawa K."/>
            <person name="de Jong P."/>
            <person name="Lindberg D.R."/>
            <person name="Seaver E.C."/>
            <person name="Weisblat D.A."/>
            <person name="Putnam N.H."/>
            <person name="Grigoriev I.V."/>
            <person name="Rokhsar D.S."/>
        </authorList>
    </citation>
    <scope>NUCLEOTIDE SEQUENCE</scope>
    <source>
        <strain evidence="6">I ESC-2004</strain>
    </source>
</reference>
<dbReference type="HOGENOM" id="CLU_004253_14_0_1"/>
<keyword evidence="2" id="KW-0677">Repeat</keyword>
<dbReference type="PANTHER" id="PTHR24412:SF489">
    <property type="entry name" value="RING FINGER DOMAIN AND KELCH REPEAT-CONTAINING PROTEIN DDB_G0271372"/>
    <property type="match status" value="1"/>
</dbReference>
<dbReference type="OMA" id="HITITHM"/>
<feature type="domain" description="BTB" evidence="3">
    <location>
        <begin position="8"/>
        <end position="75"/>
    </location>
</feature>
<evidence type="ECO:0000259" key="3">
    <source>
        <dbReference type="PROSITE" id="PS50097"/>
    </source>
</evidence>
<sequence length="505" mass="57588">MRAATELVDVILVFGEAKIPCHKVVLAGTCDFFRAMFVTEMKESRSAEVQISEISADIGLTLVNYLYSGNIEITKQNAQALLAACNMLLLTGVKKDIAKFLSSQICNSNCVSFVNLARFYELTSLRKAAHKILIKHWTELIDTKEIGELQEVDFVELIKSLDSQEDRFRFLQNWVRLGGSDRDDRFIDLIEHVTLSKCSKEFICNVVMDEERMNHPKGMKLIQKALQALMLVQSLHESLVVANRDGNAWMCSDNKTWKSIEWHAHESTYFSGCSSPEGFIISGGHTNYNPKSYCFSYVALVKQWRLLPNMHIPRFAHASVYYQDKLYIIGGMESQHGYVDSVERLDAKIMRREDLCDLPQGTSTPLVVIVKDRLFVLGGVTKVGHSKMVLEYHFKNDDWEERSAMPEECRSGAAVEFDGFIFVVGGREKSCMRYDPRRDNWDLLQRTTFPHMYGPAMVWNDVIIVGGGGGTHAIEEYCPHSDTWSTWQLKMPYSGHLRFILKIKS</sequence>
<dbReference type="AlphaFoldDB" id="R7V6S6"/>
<dbReference type="OrthoDB" id="308139at2759"/>
<dbReference type="Gene3D" id="1.25.40.420">
    <property type="match status" value="1"/>
</dbReference>
<dbReference type="Pfam" id="PF00651">
    <property type="entry name" value="BTB"/>
    <property type="match status" value="1"/>
</dbReference>
<dbReference type="Pfam" id="PF07707">
    <property type="entry name" value="BACK"/>
    <property type="match status" value="1"/>
</dbReference>
<dbReference type="Gene3D" id="3.30.710.10">
    <property type="entry name" value="Potassium Channel Kv1.1, Chain A"/>
    <property type="match status" value="1"/>
</dbReference>
<evidence type="ECO:0000313" key="6">
    <source>
        <dbReference type="Proteomes" id="UP000014760"/>
    </source>
</evidence>
<dbReference type="InterPro" id="IPR011333">
    <property type="entry name" value="SKP1/BTB/POZ_sf"/>
</dbReference>
<organism evidence="4">
    <name type="scientific">Capitella teleta</name>
    <name type="common">Polychaete worm</name>
    <dbReference type="NCBI Taxonomy" id="283909"/>
    <lineage>
        <taxon>Eukaryota</taxon>
        <taxon>Metazoa</taxon>
        <taxon>Spiralia</taxon>
        <taxon>Lophotrochozoa</taxon>
        <taxon>Annelida</taxon>
        <taxon>Polychaeta</taxon>
        <taxon>Sedentaria</taxon>
        <taxon>Scolecida</taxon>
        <taxon>Capitellidae</taxon>
        <taxon>Capitella</taxon>
    </lineage>
</organism>
<name>R7V6S6_CAPTE</name>
<protein>
    <recommendedName>
        <fullName evidence="3">BTB domain-containing protein</fullName>
    </recommendedName>
</protein>
<dbReference type="PROSITE" id="PS50097">
    <property type="entry name" value="BTB"/>
    <property type="match status" value="1"/>
</dbReference>
<dbReference type="SMART" id="SM00612">
    <property type="entry name" value="Kelch"/>
    <property type="match status" value="4"/>
</dbReference>
<dbReference type="EnsemblMetazoa" id="CapteT104519">
    <property type="protein sequence ID" value="CapteP104519"/>
    <property type="gene ID" value="CapteG104519"/>
</dbReference>
<dbReference type="EMBL" id="AMQN01000868">
    <property type="status" value="NOT_ANNOTATED_CDS"/>
    <property type="molecule type" value="Genomic_DNA"/>
</dbReference>
<keyword evidence="6" id="KW-1185">Reference proteome</keyword>
<evidence type="ECO:0000256" key="2">
    <source>
        <dbReference type="ARBA" id="ARBA00022737"/>
    </source>
</evidence>
<reference evidence="5" key="3">
    <citation type="submission" date="2015-06" db="UniProtKB">
        <authorList>
            <consortium name="EnsemblMetazoa"/>
        </authorList>
    </citation>
    <scope>IDENTIFICATION</scope>
</reference>
<dbReference type="InterPro" id="IPR015915">
    <property type="entry name" value="Kelch-typ_b-propeller"/>
</dbReference>
<dbReference type="InterPro" id="IPR006652">
    <property type="entry name" value="Kelch_1"/>
</dbReference>
<dbReference type="SMART" id="SM00225">
    <property type="entry name" value="BTB"/>
    <property type="match status" value="1"/>
</dbReference>
<dbReference type="PANTHER" id="PTHR24412">
    <property type="entry name" value="KELCH PROTEIN"/>
    <property type="match status" value="1"/>
</dbReference>
<evidence type="ECO:0000313" key="5">
    <source>
        <dbReference type="EnsemblMetazoa" id="CapteP104519"/>
    </source>
</evidence>
<dbReference type="Proteomes" id="UP000014760">
    <property type="component" value="Unassembled WGS sequence"/>
</dbReference>
<dbReference type="EMBL" id="KB296703">
    <property type="protein sequence ID" value="ELU11470.1"/>
    <property type="molecule type" value="Genomic_DNA"/>
</dbReference>
<dbReference type="Pfam" id="PF01344">
    <property type="entry name" value="Kelch_1"/>
    <property type="match status" value="1"/>
</dbReference>
<keyword evidence="1" id="KW-0880">Kelch repeat</keyword>
<dbReference type="PIRSF" id="PIRSF037037">
    <property type="entry name" value="Kelch-like_protein_gigaxonin"/>
    <property type="match status" value="1"/>
</dbReference>
<dbReference type="SMART" id="SM00875">
    <property type="entry name" value="BACK"/>
    <property type="match status" value="1"/>
</dbReference>
<dbReference type="SUPFAM" id="SSF117281">
    <property type="entry name" value="Kelch motif"/>
    <property type="match status" value="1"/>
</dbReference>